<dbReference type="Proteomes" id="UP000012062">
    <property type="component" value="Unassembled WGS sequence"/>
</dbReference>
<evidence type="ECO:0000313" key="2">
    <source>
        <dbReference type="EMBL" id="CCV03302.1"/>
    </source>
</evidence>
<accession>M5EG31</accession>
<proteinExistence type="predicted"/>
<feature type="region of interest" description="Disordered" evidence="1">
    <location>
        <begin position="1"/>
        <end position="41"/>
    </location>
</feature>
<organism evidence="2 3">
    <name type="scientific">Mesorhizobium metallidurans STM 2683</name>
    <dbReference type="NCBI Taxonomy" id="1297569"/>
    <lineage>
        <taxon>Bacteria</taxon>
        <taxon>Pseudomonadati</taxon>
        <taxon>Pseudomonadota</taxon>
        <taxon>Alphaproteobacteria</taxon>
        <taxon>Hyphomicrobiales</taxon>
        <taxon>Phyllobacteriaceae</taxon>
        <taxon>Mesorhizobium</taxon>
    </lineage>
</organism>
<evidence type="ECO:0000256" key="1">
    <source>
        <dbReference type="SAM" id="MobiDB-lite"/>
    </source>
</evidence>
<feature type="compositionally biased region" description="Basic and acidic residues" evidence="1">
    <location>
        <begin position="19"/>
        <end position="41"/>
    </location>
</feature>
<name>M5EG31_9HYPH</name>
<keyword evidence="3" id="KW-1185">Reference proteome</keyword>
<gene>
    <name evidence="2" type="ORF">MESS2_1030159</name>
</gene>
<evidence type="ECO:0000313" key="3">
    <source>
        <dbReference type="Proteomes" id="UP000012062"/>
    </source>
</evidence>
<dbReference type="STRING" id="1297569.MESS2_1030159"/>
<protein>
    <submittedName>
        <fullName evidence="2">Uncharacterized protein</fullName>
    </submittedName>
</protein>
<comment type="caution">
    <text evidence="2">The sequence shown here is derived from an EMBL/GenBank/DDBJ whole genome shotgun (WGS) entry which is preliminary data.</text>
</comment>
<reference evidence="2 3" key="1">
    <citation type="submission" date="2013-02" db="EMBL/GenBank/DDBJ databases">
        <authorList>
            <person name="Genoscope - CEA"/>
        </authorList>
    </citation>
    <scope>NUCLEOTIDE SEQUENCE [LARGE SCALE GENOMIC DNA]</scope>
    <source>
        <strain evidence="2 3">STM 2683</strain>
    </source>
</reference>
<dbReference type="EMBL" id="CAUM01000006">
    <property type="protein sequence ID" value="CCV03302.1"/>
    <property type="molecule type" value="Genomic_DNA"/>
</dbReference>
<dbReference type="AlphaFoldDB" id="M5EG31"/>
<sequence>MRQERLHTRRNTEPFGTREAGHPGEATCRDTDGSAGDLEGRTLKDLITPSFGHEAKLLL</sequence>
<feature type="compositionally biased region" description="Basic and acidic residues" evidence="1">
    <location>
        <begin position="1"/>
        <end position="12"/>
    </location>
</feature>